<proteinExistence type="predicted"/>
<dbReference type="RefSeq" id="WP_338099188.1">
    <property type="nucleotide sequence ID" value="NZ_JAWDKD010000013.1"/>
</dbReference>
<keyword evidence="3" id="KW-1185">Reference proteome</keyword>
<accession>A0AAE4MHM7</accession>
<evidence type="ECO:0000313" key="2">
    <source>
        <dbReference type="EMBL" id="MDV0446775.1"/>
    </source>
</evidence>
<dbReference type="Proteomes" id="UP001271789">
    <property type="component" value="Unassembled WGS sequence"/>
</dbReference>
<evidence type="ECO:0008006" key="4">
    <source>
        <dbReference type="Google" id="ProtNLM"/>
    </source>
</evidence>
<feature type="region of interest" description="Disordered" evidence="1">
    <location>
        <begin position="44"/>
        <end position="66"/>
    </location>
</feature>
<dbReference type="Gene3D" id="2.160.20.110">
    <property type="match status" value="6"/>
</dbReference>
<gene>
    <name evidence="2" type="ORF">MsAg5_06300</name>
</gene>
<sequence>MSSPLQKIILAALIFLFLLFAVVLITGSPYDKIDTFPCSLSGSSAENNTSNGSNNTTNGSNTANNTIYVTPSTGGGSVTPTGPDYYVSLYDYNVASHTLRLLVKANSPTSSIPDFVVTYEEIGNPLVIGTMSVDNSEIYQLDENAFLVSVTGAPLNMPGDGRVYNFSLNDTSGTNTGDFVHYPFESGAGTVSDPYVIKNVVHFDAVRYYTNANGTGKYFELETPERPSSVSNHLVLPQDWNNPDNNTHRRSYSDGGLWQPVGSSPSDAFSGTFDGNQIILENFHVNRSGSDYMGIFGAVSDTGTINNTNVIGTSIAGKDYVGGLAGSNAGTVSNSSFNGPAITGVNSVGGLVGQNEGTGNIRQSLADGINITGTGSDIGGLAGTRLSGAGDISNTYAFASLDSPLGTNVGGLIGNNSGDLDGSVNTVGAIDGVIDLQYPVAGNKNVGGLVGLHNSGNINHTQSVGFYSVTGNGTDAENIGGLIGHLVSGNVDNSYVNRPVTAEFGTNVGGLIGLREGGTLSNVYTTSDYGDVSGLKNVGGLIGNNTADMDTATGSINSSKNVGFAIPGENLIGTNIGGLIGINSGNVTGTSSRIIQAAGYVYGAENVSCLIGLHTGGDLDSIRADGQAAGYKNVGGLAGLYEDGNLSNSIAYCVVYGDGFTPQDIGGLIGQRSGGIILSNISLAPQVYATYGTNVGGLIGNNTGDVGETGSGVVSVQGSVRGFENVGGLIGLHNSGAIESSSYSPTSHVSFSVHGELPGFKNAGGLVGNLAAGSVNGSYSTGLVYSEAGGTNVGGLIGLRSSGTSVSNTYSGCDVTITNGTNIGGFIGNNTGNVEGTSGTPIYSSGSVAGVNNVGGLIGLHNSGSVNYTNSSATSVNGTNETGGLIGNFVSGSVNNSNSTSGTVNGIGTSPQNIGGLIGLRPSGTTVANVNSSKSVNALNGTNVGGLIGSNAGDVSGASSAFIRSTGSVAGNTNVGGLIGLHNSGDVNYTNSSALTVNGTNETGGLIGNFVSGSVNNSNSLTGTVYGTGATSQNIGGLLGLRSSGTTVSMVSSSKVVNAANGTNVGGLIGNNTGDVGGTSVTPINMVSSVAGNENVGGLIGLHNSGNINYTRSSSGQINGTANVGGLVGNFTSGGLDNSSSTGGAVYGLGSSPQNIGGLVGQHSAGTVTNVLSSKSVTAVNGLNVGGLIGNNTGDVTGTNASRIYANGAISAAGAQNVGGLIGLHNSGTVSYTYSSYYLLGSDLEPDFDVIPEFGPEFGSVGLVLDVTEHVSATGSQNVGGLIGNNNGTLTNSRSLANIGGGTNIGGLVGVNQAGGVISSSTSTASNGGGYIITGTGDNVGGLAGENFGDVSNCYSFNQVNGNNNVGGLIGANYNNISNSYHFYAGVNAAGNYSGGIVGFSDTDVDNSINGCVVLTSYYPISSSSAGTLGRVSGNIDTDSLVNTNFVNNYGRNDSARNPSGSWTSDLSGKDGLNVTGFNTNLQSFYDGTGTGNYTSNLDWDFSVGTGIWKWYAGGYPVLMWEP</sequence>
<comment type="caution">
    <text evidence="2">The sequence shown here is derived from an EMBL/GenBank/DDBJ whole genome shotgun (WGS) entry which is preliminary data.</text>
</comment>
<evidence type="ECO:0000256" key="1">
    <source>
        <dbReference type="SAM" id="MobiDB-lite"/>
    </source>
</evidence>
<dbReference type="EMBL" id="JAWDKD010000013">
    <property type="protein sequence ID" value="MDV0446775.1"/>
    <property type="molecule type" value="Genomic_DNA"/>
</dbReference>
<organism evidence="2 3">
    <name type="scientific">Methanolapillus africanus</name>
    <dbReference type="NCBI Taxonomy" id="3028297"/>
    <lineage>
        <taxon>Archaea</taxon>
        <taxon>Methanobacteriati</taxon>
        <taxon>Methanobacteriota</taxon>
        <taxon>Stenosarchaea group</taxon>
        <taxon>Methanomicrobia</taxon>
        <taxon>Methanosarcinales</taxon>
        <taxon>Methanosarcinaceae</taxon>
        <taxon>Methanolapillus</taxon>
    </lineage>
</organism>
<evidence type="ECO:0000313" key="3">
    <source>
        <dbReference type="Proteomes" id="UP001271789"/>
    </source>
</evidence>
<feature type="region of interest" description="Disordered" evidence="1">
    <location>
        <begin position="235"/>
        <end position="257"/>
    </location>
</feature>
<reference evidence="2" key="1">
    <citation type="submission" date="2023-06" db="EMBL/GenBank/DDBJ databases">
        <title>Genome sequence of Methanosarcinaceae archaeon Ag5.</title>
        <authorList>
            <person name="Protasov E."/>
            <person name="Platt K."/>
            <person name="Poehlein A."/>
            <person name="Daniel R."/>
            <person name="Brune A."/>
        </authorList>
    </citation>
    <scope>NUCLEOTIDE SEQUENCE</scope>
    <source>
        <strain evidence="2">Ag5</strain>
    </source>
</reference>
<name>A0AAE4MHM7_9EURY</name>
<protein>
    <recommendedName>
        <fullName evidence="4">GLUG domain-containing protein</fullName>
    </recommendedName>
</protein>